<evidence type="ECO:0000256" key="2">
    <source>
        <dbReference type="ARBA" id="ARBA00022457"/>
    </source>
</evidence>
<keyword evidence="5" id="KW-0239">DNA-directed DNA polymerase</keyword>
<dbReference type="GO" id="GO:0003684">
    <property type="term" value="F:damaged DNA binding"/>
    <property type="evidence" value="ECO:0007669"/>
    <property type="project" value="InterPro"/>
</dbReference>
<dbReference type="InterPro" id="IPR036775">
    <property type="entry name" value="DNA_pol_Y-fam_lit_finger_sf"/>
</dbReference>
<reference evidence="7" key="1">
    <citation type="submission" date="2022-07" db="EMBL/GenBank/DDBJ databases">
        <authorList>
            <person name="Kouya T."/>
            <person name="Ishiyama Y."/>
        </authorList>
    </citation>
    <scope>NUCLEOTIDE SEQUENCE</scope>
    <source>
        <strain evidence="7">WR16-4</strain>
    </source>
</reference>
<sequence>MLDYSKEPHGVFMWIDNKSFYASVESIMLGLNPMKSVLVVLSENDNTNGGLILATSPQAKKRYNLSNVDRKRDLPNDPNMIIVPPRMNLYIKKNLEINQIFTHFTEDKYVYPYSIDESVLDMTHTWQLFGDSPKQVARRIQKTVKRKLGLYTTVGIGENPLQSKVALDILAKHDFQMMGTLTYETFGKKLWDVKPLNKVWSIGKNTAKHLNRYGIETLGDLAHTNPFWLKSQMGVIGGQLFAIANGIDRAQLDQPVRAKSKSVGNSQVLPHDYVHQDEIEVVIKEMGEQVASRLRHLGKQAKDIHLTVNYSFNARGKGYGKGFSHSHQIKATDQTPVLNQALIQIFKRYWRKGASVRKITVSYHQLTKVTHEQLDLFHHHKQQAKSSNVDKVIDHIREKFGNDAIIHPYSLEKGATRIKRNGLVGGHNGGNAFK</sequence>
<dbReference type="PROSITE" id="PS50173">
    <property type="entry name" value="UMUC"/>
    <property type="match status" value="1"/>
</dbReference>
<keyword evidence="5" id="KW-0808">Transferase</keyword>
<name>A0A9W6B2B1_9LACO</name>
<protein>
    <submittedName>
        <fullName evidence="7">Type VI secretion protein ImpB</fullName>
    </submittedName>
</protein>
<dbReference type="Gene3D" id="3.30.1490.100">
    <property type="entry name" value="DNA polymerase, Y-family, little finger domain"/>
    <property type="match status" value="1"/>
</dbReference>
<dbReference type="InterPro" id="IPR043128">
    <property type="entry name" value="Rev_trsase/Diguanyl_cyclase"/>
</dbReference>
<evidence type="ECO:0000256" key="1">
    <source>
        <dbReference type="ARBA" id="ARBA00010945"/>
    </source>
</evidence>
<dbReference type="PANTHER" id="PTHR11076">
    <property type="entry name" value="DNA REPAIR POLYMERASE UMUC / TRANSFERASE FAMILY MEMBER"/>
    <property type="match status" value="1"/>
</dbReference>
<organism evidence="7 8">
    <name type="scientific">Philodulcilactobacillus myokoensis</name>
    <dbReference type="NCBI Taxonomy" id="2929573"/>
    <lineage>
        <taxon>Bacteria</taxon>
        <taxon>Bacillati</taxon>
        <taxon>Bacillota</taxon>
        <taxon>Bacilli</taxon>
        <taxon>Lactobacillales</taxon>
        <taxon>Lactobacillaceae</taxon>
        <taxon>Philodulcilactobacillus</taxon>
    </lineage>
</organism>
<keyword evidence="2" id="KW-0515">Mutator protein</keyword>
<evidence type="ECO:0000256" key="4">
    <source>
        <dbReference type="ARBA" id="ARBA00022705"/>
    </source>
</evidence>
<dbReference type="Gene3D" id="3.40.1170.60">
    <property type="match status" value="1"/>
</dbReference>
<dbReference type="SUPFAM" id="SSF100879">
    <property type="entry name" value="Lesion bypass DNA polymerase (Y-family), little finger domain"/>
    <property type="match status" value="1"/>
</dbReference>
<dbReference type="GO" id="GO:0009432">
    <property type="term" value="P:SOS response"/>
    <property type="evidence" value="ECO:0007669"/>
    <property type="project" value="TreeGrafter"/>
</dbReference>
<dbReference type="InterPro" id="IPR043502">
    <property type="entry name" value="DNA/RNA_pol_sf"/>
</dbReference>
<evidence type="ECO:0000313" key="8">
    <source>
        <dbReference type="Proteomes" id="UP001144204"/>
    </source>
</evidence>
<feature type="domain" description="UmuC" evidence="6">
    <location>
        <begin position="12"/>
        <end position="203"/>
    </location>
</feature>
<dbReference type="CDD" id="cd01700">
    <property type="entry name" value="PolY_Pol_V_umuC"/>
    <property type="match status" value="1"/>
</dbReference>
<dbReference type="PANTHER" id="PTHR11076:SF35">
    <property type="entry name" value="DNA REPAIR PROTEIN HOMOLOG YOBH"/>
    <property type="match status" value="1"/>
</dbReference>
<dbReference type="GO" id="GO:0042276">
    <property type="term" value="P:error-prone translesion synthesis"/>
    <property type="evidence" value="ECO:0007669"/>
    <property type="project" value="TreeGrafter"/>
</dbReference>
<dbReference type="SUPFAM" id="SSF56672">
    <property type="entry name" value="DNA/RNA polymerases"/>
    <property type="match status" value="1"/>
</dbReference>
<dbReference type="InterPro" id="IPR017961">
    <property type="entry name" value="DNA_pol_Y-fam_little_finger"/>
</dbReference>
<dbReference type="InterPro" id="IPR001126">
    <property type="entry name" value="UmuC"/>
</dbReference>
<reference evidence="7" key="2">
    <citation type="journal article" date="2023" name="PLoS ONE">
        <title>Philodulcilactobacillus myokoensis gen. nov., sp. nov., a fructophilic, acidophilic, and agar-phobic lactic acid bacterium isolated from fermented vegetable extracts.</title>
        <authorList>
            <person name="Kouya T."/>
            <person name="Ishiyama Y."/>
            <person name="Ohashi S."/>
            <person name="Kumakubo R."/>
            <person name="Yamazaki T."/>
            <person name="Otaki T."/>
        </authorList>
    </citation>
    <scope>NUCLEOTIDE SEQUENCE</scope>
    <source>
        <strain evidence="7">WR16-4</strain>
    </source>
</reference>
<evidence type="ECO:0000256" key="5">
    <source>
        <dbReference type="ARBA" id="ARBA00022932"/>
    </source>
</evidence>
<dbReference type="Pfam" id="PF11799">
    <property type="entry name" value="IMS_C"/>
    <property type="match status" value="1"/>
</dbReference>
<proteinExistence type="inferred from homology"/>
<dbReference type="GO" id="GO:0006260">
    <property type="term" value="P:DNA replication"/>
    <property type="evidence" value="ECO:0007669"/>
    <property type="project" value="UniProtKB-KW"/>
</dbReference>
<dbReference type="EMBL" id="BRPL01000004">
    <property type="protein sequence ID" value="GLB47577.1"/>
    <property type="molecule type" value="Genomic_DNA"/>
</dbReference>
<dbReference type="Gene3D" id="3.30.70.270">
    <property type="match status" value="1"/>
</dbReference>
<evidence type="ECO:0000259" key="6">
    <source>
        <dbReference type="PROSITE" id="PS50173"/>
    </source>
</evidence>
<dbReference type="InterPro" id="IPR050116">
    <property type="entry name" value="DNA_polymerase-Y"/>
</dbReference>
<evidence type="ECO:0000256" key="3">
    <source>
        <dbReference type="ARBA" id="ARBA00022695"/>
    </source>
</evidence>
<keyword evidence="8" id="KW-1185">Reference proteome</keyword>
<dbReference type="AlphaFoldDB" id="A0A9W6B2B1"/>
<dbReference type="GO" id="GO:0005829">
    <property type="term" value="C:cytosol"/>
    <property type="evidence" value="ECO:0007669"/>
    <property type="project" value="TreeGrafter"/>
</dbReference>
<evidence type="ECO:0000313" key="7">
    <source>
        <dbReference type="EMBL" id="GLB47577.1"/>
    </source>
</evidence>
<dbReference type="Gene3D" id="1.10.150.20">
    <property type="entry name" value="5' to 3' exonuclease, C-terminal subdomain"/>
    <property type="match status" value="1"/>
</dbReference>
<comment type="similarity">
    <text evidence="1">Belongs to the DNA polymerase type-Y family.</text>
</comment>
<dbReference type="GO" id="GO:0006281">
    <property type="term" value="P:DNA repair"/>
    <property type="evidence" value="ECO:0007669"/>
    <property type="project" value="InterPro"/>
</dbReference>
<accession>A0A9W6B2B1</accession>
<dbReference type="Pfam" id="PF00817">
    <property type="entry name" value="IMS"/>
    <property type="match status" value="1"/>
</dbReference>
<dbReference type="GO" id="GO:0003887">
    <property type="term" value="F:DNA-directed DNA polymerase activity"/>
    <property type="evidence" value="ECO:0007669"/>
    <property type="project" value="UniProtKB-KW"/>
</dbReference>
<dbReference type="Proteomes" id="UP001144204">
    <property type="component" value="Unassembled WGS sequence"/>
</dbReference>
<keyword evidence="3" id="KW-0548">Nucleotidyltransferase</keyword>
<comment type="caution">
    <text evidence="7">The sequence shown here is derived from an EMBL/GenBank/DDBJ whole genome shotgun (WGS) entry which is preliminary data.</text>
</comment>
<gene>
    <name evidence="7" type="ORF">WR164_15560</name>
</gene>
<keyword evidence="4" id="KW-0235">DNA replication</keyword>